<sequence>MILRYKLPFLLSWWSCRLAVRVYLFCVGCDVIDCSCSEDQGLNVGSSVWIPCFLTSHIFLKSCMECKEVWSVDGVKLHSRFDITVYEKW</sequence>
<evidence type="ECO:0008006" key="4">
    <source>
        <dbReference type="Google" id="ProtNLM"/>
    </source>
</evidence>
<dbReference type="EMBL" id="BPLR01013172">
    <property type="protein sequence ID" value="GIY59155.1"/>
    <property type="molecule type" value="Genomic_DNA"/>
</dbReference>
<keyword evidence="3" id="KW-1185">Reference proteome</keyword>
<accession>A0AAV4UMR8</accession>
<protein>
    <recommendedName>
        <fullName evidence="4">Secreted protein</fullName>
    </recommendedName>
</protein>
<evidence type="ECO:0000313" key="3">
    <source>
        <dbReference type="Proteomes" id="UP001054945"/>
    </source>
</evidence>
<feature type="chain" id="PRO_5043439235" description="Secreted protein" evidence="1">
    <location>
        <begin position="20"/>
        <end position="89"/>
    </location>
</feature>
<keyword evidence="1" id="KW-0732">Signal</keyword>
<organism evidence="2 3">
    <name type="scientific">Caerostris extrusa</name>
    <name type="common">Bark spider</name>
    <name type="synonym">Caerostris bankana</name>
    <dbReference type="NCBI Taxonomy" id="172846"/>
    <lineage>
        <taxon>Eukaryota</taxon>
        <taxon>Metazoa</taxon>
        <taxon>Ecdysozoa</taxon>
        <taxon>Arthropoda</taxon>
        <taxon>Chelicerata</taxon>
        <taxon>Arachnida</taxon>
        <taxon>Araneae</taxon>
        <taxon>Araneomorphae</taxon>
        <taxon>Entelegynae</taxon>
        <taxon>Araneoidea</taxon>
        <taxon>Araneidae</taxon>
        <taxon>Caerostris</taxon>
    </lineage>
</organism>
<proteinExistence type="predicted"/>
<evidence type="ECO:0000313" key="2">
    <source>
        <dbReference type="EMBL" id="GIY59155.1"/>
    </source>
</evidence>
<dbReference type="AlphaFoldDB" id="A0AAV4UMR8"/>
<comment type="caution">
    <text evidence="2">The sequence shown here is derived from an EMBL/GenBank/DDBJ whole genome shotgun (WGS) entry which is preliminary data.</text>
</comment>
<dbReference type="Proteomes" id="UP001054945">
    <property type="component" value="Unassembled WGS sequence"/>
</dbReference>
<evidence type="ECO:0000256" key="1">
    <source>
        <dbReference type="SAM" id="SignalP"/>
    </source>
</evidence>
<feature type="signal peptide" evidence="1">
    <location>
        <begin position="1"/>
        <end position="19"/>
    </location>
</feature>
<name>A0AAV4UMR8_CAEEX</name>
<reference evidence="2 3" key="1">
    <citation type="submission" date="2021-06" db="EMBL/GenBank/DDBJ databases">
        <title>Caerostris extrusa draft genome.</title>
        <authorList>
            <person name="Kono N."/>
            <person name="Arakawa K."/>
        </authorList>
    </citation>
    <scope>NUCLEOTIDE SEQUENCE [LARGE SCALE GENOMIC DNA]</scope>
</reference>
<gene>
    <name evidence="2" type="ORF">CEXT_106011</name>
</gene>